<reference evidence="3" key="1">
    <citation type="submission" date="2016-10" db="EMBL/GenBank/DDBJ databases">
        <authorList>
            <person name="Varghese N."/>
            <person name="Submissions S."/>
        </authorList>
    </citation>
    <scope>NUCLEOTIDE SEQUENCE [LARGE SCALE GENOMIC DNA]</scope>
    <source>
        <strain evidence="3">IBRC-M 10403</strain>
    </source>
</reference>
<protein>
    <recommendedName>
        <fullName evidence="1">MOSC domain-containing protein</fullName>
    </recommendedName>
</protein>
<dbReference type="Pfam" id="PF03473">
    <property type="entry name" value="MOSC"/>
    <property type="match status" value="1"/>
</dbReference>
<dbReference type="RefSeq" id="WP_228771585.1">
    <property type="nucleotide sequence ID" value="NZ_FMZZ01000005.1"/>
</dbReference>
<evidence type="ECO:0000259" key="1">
    <source>
        <dbReference type="PROSITE" id="PS51340"/>
    </source>
</evidence>
<dbReference type="STRING" id="1271860.SAMN05216174_105144"/>
<dbReference type="SUPFAM" id="SSF141673">
    <property type="entry name" value="MOSC N-terminal domain-like"/>
    <property type="match status" value="1"/>
</dbReference>
<organism evidence="2 3">
    <name type="scientific">Actinokineospora iranica</name>
    <dbReference type="NCBI Taxonomy" id="1271860"/>
    <lineage>
        <taxon>Bacteria</taxon>
        <taxon>Bacillati</taxon>
        <taxon>Actinomycetota</taxon>
        <taxon>Actinomycetes</taxon>
        <taxon>Pseudonocardiales</taxon>
        <taxon>Pseudonocardiaceae</taxon>
        <taxon>Actinokineospora</taxon>
    </lineage>
</organism>
<feature type="domain" description="MOSC" evidence="1">
    <location>
        <begin position="119"/>
        <end position="270"/>
    </location>
</feature>
<dbReference type="PANTHER" id="PTHR14237">
    <property type="entry name" value="MOLYBDOPTERIN COFACTOR SULFURASE MOSC"/>
    <property type="match status" value="1"/>
</dbReference>
<keyword evidence="3" id="KW-1185">Reference proteome</keyword>
<dbReference type="PROSITE" id="PS51340">
    <property type="entry name" value="MOSC"/>
    <property type="match status" value="1"/>
</dbReference>
<evidence type="ECO:0000313" key="3">
    <source>
        <dbReference type="Proteomes" id="UP000199501"/>
    </source>
</evidence>
<dbReference type="InterPro" id="IPR005302">
    <property type="entry name" value="MoCF_Sase_C"/>
</dbReference>
<dbReference type="PANTHER" id="PTHR14237:SF19">
    <property type="entry name" value="MITOCHONDRIAL AMIDOXIME REDUCING COMPONENT 1"/>
    <property type="match status" value="1"/>
</dbReference>
<name>A0A1G6Q8H6_9PSEU</name>
<dbReference type="InterPro" id="IPR005303">
    <property type="entry name" value="MOCOS_middle"/>
</dbReference>
<accession>A0A1G6Q8H6</accession>
<evidence type="ECO:0000313" key="2">
    <source>
        <dbReference type="EMBL" id="SDC88531.1"/>
    </source>
</evidence>
<dbReference type="Pfam" id="PF03476">
    <property type="entry name" value="MOSC_N"/>
    <property type="match status" value="1"/>
</dbReference>
<dbReference type="InterPro" id="IPR011037">
    <property type="entry name" value="Pyrv_Knase-like_insert_dom_sf"/>
</dbReference>
<dbReference type="GO" id="GO:0003824">
    <property type="term" value="F:catalytic activity"/>
    <property type="evidence" value="ECO:0007669"/>
    <property type="project" value="InterPro"/>
</dbReference>
<dbReference type="Proteomes" id="UP000199501">
    <property type="component" value="Unassembled WGS sequence"/>
</dbReference>
<dbReference type="GO" id="GO:0030170">
    <property type="term" value="F:pyridoxal phosphate binding"/>
    <property type="evidence" value="ECO:0007669"/>
    <property type="project" value="InterPro"/>
</dbReference>
<gene>
    <name evidence="2" type="ORF">SAMN05216174_105144</name>
</gene>
<dbReference type="EMBL" id="FMZZ01000005">
    <property type="protein sequence ID" value="SDC88531.1"/>
    <property type="molecule type" value="Genomic_DNA"/>
</dbReference>
<dbReference type="SUPFAM" id="SSF50800">
    <property type="entry name" value="PK beta-barrel domain-like"/>
    <property type="match status" value="1"/>
</dbReference>
<sequence>MLTVSALTYYPVKGFAGVSVDRADVVDTGLADDRLLMVVDAGDGRFLSQRVLPAMAAVRPALADGGLRLSAPGAQDAEVEIARDGPRRPVSLFDRWFGEAVDQGDAAAKWCSEVLDRDVRLVRVTPEHDRDGWGEHPGKVGFGDAHAILLTSPASLDGLNERIRARGAEPVPMNRFRPNIVVDGWSEPHTEDRVLRLSAGTVVLGHSARAIRCAVPTVDQETGAKRGPEPTRTLAGYRREPDFGGGVSFGAKLAVLTPGALSVGDEITVEDWL</sequence>
<proteinExistence type="predicted"/>
<dbReference type="GO" id="GO:0030151">
    <property type="term" value="F:molybdenum ion binding"/>
    <property type="evidence" value="ECO:0007669"/>
    <property type="project" value="InterPro"/>
</dbReference>
<dbReference type="AlphaFoldDB" id="A0A1G6Q8H6"/>